<dbReference type="Pfam" id="PF03816">
    <property type="entry name" value="LytR_cpsA_psr"/>
    <property type="match status" value="1"/>
</dbReference>
<comment type="caution">
    <text evidence="6">The sequence shown here is derived from an EMBL/GenBank/DDBJ whole genome shotgun (WGS) entry which is preliminary data.</text>
</comment>
<feature type="region of interest" description="Disordered" evidence="2">
    <location>
        <begin position="345"/>
        <end position="381"/>
    </location>
</feature>
<evidence type="ECO:0000313" key="6">
    <source>
        <dbReference type="EMBL" id="MST72949.1"/>
    </source>
</evidence>
<evidence type="ECO:0000313" key="7">
    <source>
        <dbReference type="Proteomes" id="UP000469325"/>
    </source>
</evidence>
<keyword evidence="3" id="KW-1133">Transmembrane helix</keyword>
<evidence type="ECO:0000256" key="3">
    <source>
        <dbReference type="SAM" id="Phobius"/>
    </source>
</evidence>
<accession>A0A6N7XSP5</accession>
<dbReference type="NCBIfam" id="TIGR00350">
    <property type="entry name" value="lytR_cpsA_psr"/>
    <property type="match status" value="1"/>
</dbReference>
<feature type="domain" description="LytR/CpsA/Psr regulator C-terminal" evidence="5">
    <location>
        <begin position="391"/>
        <end position="476"/>
    </location>
</feature>
<proteinExistence type="inferred from homology"/>
<dbReference type="RefSeq" id="WP_154435582.1">
    <property type="nucleotide sequence ID" value="NZ_VUNC01000005.1"/>
</dbReference>
<feature type="compositionally biased region" description="Low complexity" evidence="2">
    <location>
        <begin position="346"/>
        <end position="371"/>
    </location>
</feature>
<keyword evidence="3" id="KW-0812">Transmembrane</keyword>
<dbReference type="PANTHER" id="PTHR33392">
    <property type="entry name" value="POLYISOPRENYL-TEICHOIC ACID--PEPTIDOGLYCAN TEICHOIC ACID TRANSFERASE TAGU"/>
    <property type="match status" value="1"/>
</dbReference>
<keyword evidence="7" id="KW-1185">Reference proteome</keyword>
<gene>
    <name evidence="6" type="ORF">FYJ68_07490</name>
</gene>
<name>A0A6N7XSP5_9ACTN</name>
<keyword evidence="3" id="KW-0472">Membrane</keyword>
<evidence type="ECO:0000256" key="2">
    <source>
        <dbReference type="SAM" id="MobiDB-lite"/>
    </source>
</evidence>
<feature type="domain" description="Cell envelope-related transcriptional attenuator" evidence="4">
    <location>
        <begin position="118"/>
        <end position="266"/>
    </location>
</feature>
<reference evidence="6 7" key="1">
    <citation type="submission" date="2019-08" db="EMBL/GenBank/DDBJ databases">
        <title>In-depth cultivation of the pig gut microbiome towards novel bacterial diversity and tailored functional studies.</title>
        <authorList>
            <person name="Wylensek D."/>
            <person name="Hitch T.C.A."/>
            <person name="Clavel T."/>
        </authorList>
    </citation>
    <scope>NUCLEOTIDE SEQUENCE [LARGE SCALE GENOMIC DNA]</scope>
    <source>
        <strain evidence="6 7">CA-Schmier-601-WT-1</strain>
    </source>
</reference>
<feature type="transmembrane region" description="Helical" evidence="3">
    <location>
        <begin position="44"/>
        <end position="63"/>
    </location>
</feature>
<organism evidence="6 7">
    <name type="scientific">Olsenella porci</name>
    <dbReference type="NCBI Taxonomy" id="2652279"/>
    <lineage>
        <taxon>Bacteria</taxon>
        <taxon>Bacillati</taxon>
        <taxon>Actinomycetota</taxon>
        <taxon>Coriobacteriia</taxon>
        <taxon>Coriobacteriales</taxon>
        <taxon>Atopobiaceae</taxon>
        <taxon>Olsenella</taxon>
    </lineage>
</organism>
<evidence type="ECO:0000259" key="4">
    <source>
        <dbReference type="Pfam" id="PF03816"/>
    </source>
</evidence>
<evidence type="ECO:0000259" key="5">
    <source>
        <dbReference type="Pfam" id="PF13399"/>
    </source>
</evidence>
<dbReference type="Pfam" id="PF13399">
    <property type="entry name" value="LytR_C"/>
    <property type="match status" value="1"/>
</dbReference>
<dbReference type="Gene3D" id="3.40.630.190">
    <property type="entry name" value="LCP protein"/>
    <property type="match status" value="1"/>
</dbReference>
<dbReference type="InterPro" id="IPR050922">
    <property type="entry name" value="LytR/CpsA/Psr_CW_biosynth"/>
</dbReference>
<dbReference type="InterPro" id="IPR004474">
    <property type="entry name" value="LytR_CpsA_psr"/>
</dbReference>
<dbReference type="EMBL" id="VUNC01000005">
    <property type="protein sequence ID" value="MST72949.1"/>
    <property type="molecule type" value="Genomic_DNA"/>
</dbReference>
<dbReference type="Gene3D" id="3.30.70.2390">
    <property type="match status" value="1"/>
</dbReference>
<dbReference type="PANTHER" id="PTHR33392:SF6">
    <property type="entry name" value="POLYISOPRENYL-TEICHOIC ACID--PEPTIDOGLYCAN TEICHOIC ACID TRANSFERASE TAGU"/>
    <property type="match status" value="1"/>
</dbReference>
<dbReference type="InterPro" id="IPR027381">
    <property type="entry name" value="LytR/CpsA/Psr_C"/>
</dbReference>
<comment type="similarity">
    <text evidence="1">Belongs to the LytR/CpsA/Psr (LCP) family.</text>
</comment>
<dbReference type="Proteomes" id="UP000469325">
    <property type="component" value="Unassembled WGS sequence"/>
</dbReference>
<sequence length="477" mass="50491">MFRKRKSTDPEARGVDARELSRDGSAARYVIKNRIRRRSRIRNVVVGILVAVAVVAGGAFAYVHDINSKLKSGLDSGLFGVLSKSSGDKPFYMLLLGTDKDEARAESSEYGSSDSSYRSDSIMLARIDPANKKVTLVSIHRDTMVDLGSHGTQKINAAYAIGGASYATQVISDFAGVPISHYAEVDMDGLAAVVDKVGGVTIDLPIDVYDPDYTGLDLKAGEQTLDGKTAALLCRARHAYDSYGDGDLYRAANQRAVITAVLKKVLSSDPVTMASTVSTMAGYVTTDMDVNPIVSLASKFAGMDTSKDVMTGMEPTTSKYINDTWYEIVNQDAWKTMMDRVDKGLSPYESSSDDPSSGVSASTDGSSASSSTEKDLTLPSDSNVEAAYTGTVAVYNATSTDGLAGTVAQTLGDAGFTTSANTATHKSDLTYVAYNGDNEAEAAGVAKTLGEKVGYEKNDGTLPTSTDVVVIVGSDYE</sequence>
<dbReference type="AlphaFoldDB" id="A0A6N7XSP5"/>
<protein>
    <submittedName>
        <fullName evidence="6">LytR family transcriptional regulator</fullName>
    </submittedName>
</protein>
<evidence type="ECO:0000256" key="1">
    <source>
        <dbReference type="ARBA" id="ARBA00006068"/>
    </source>
</evidence>